<evidence type="ECO:0000256" key="6">
    <source>
        <dbReference type="ARBA" id="ARBA00022723"/>
    </source>
</evidence>
<dbReference type="GO" id="GO:0008270">
    <property type="term" value="F:zinc ion binding"/>
    <property type="evidence" value="ECO:0007669"/>
    <property type="project" value="UniProtKB-UniRule"/>
</dbReference>
<evidence type="ECO:0000256" key="9">
    <source>
        <dbReference type="ARBA" id="ARBA00023027"/>
    </source>
</evidence>
<dbReference type="GO" id="GO:0004399">
    <property type="term" value="F:histidinol dehydrogenase activity"/>
    <property type="evidence" value="ECO:0007669"/>
    <property type="project" value="UniProtKB-UniRule"/>
</dbReference>
<evidence type="ECO:0000256" key="12">
    <source>
        <dbReference type="HAMAP-Rule" id="MF_01024"/>
    </source>
</evidence>
<proteinExistence type="inferred from homology"/>
<dbReference type="InterPro" id="IPR001692">
    <property type="entry name" value="Histidinol_DH_CS"/>
</dbReference>
<dbReference type="PANTHER" id="PTHR21256">
    <property type="entry name" value="HISTIDINOL DEHYDROGENASE HDH"/>
    <property type="match status" value="1"/>
</dbReference>
<evidence type="ECO:0000256" key="13">
    <source>
        <dbReference type="PIRNR" id="PIRNR000099"/>
    </source>
</evidence>
<dbReference type="AlphaFoldDB" id="A0A1R4JY09"/>
<evidence type="ECO:0000256" key="14">
    <source>
        <dbReference type="PIRSR" id="PIRSR000099-1"/>
    </source>
</evidence>
<sequence>MAGTAGSEGFQPIGQPDETDQPGGSPMLSVTDLRDAAADTDLDAVVPRAEVDVSSTVSAVLPIIEQVRAGGASAVLELGERFDGVRAPALRVPAEAIEQALQTLAPEVRAALEESIRRARKVHAAQVPSGTEVELADGAIVENRWVPVDRVGLYVPGGRAVYPSSVVMNVVPAQAAGVQGLAVASPPQREHGGLPHPTVLAACALLGVDEVYAAGGAQAVAMLALGVKDDDGTQVCAPVAMVTGPGNVYVAAAKRALLGRIGVDAEAGPSEIAVIADGTAQAAWVAADLISQSEHDPLAASVLITDSEELVRDVLAEVERQAPRLPLAEQIRTALTGPQSGVLLVRDMDHAVQVADAYAAEHLEVHTRNPEQVARRVTHAGAIFVGPHAPVPLGDYSAGSNHVLPTSGTARFSSGLNTVTFLRLQQLIRYDAQGLEELIDGVSALAHDEGLEGHGAAMRIRRS</sequence>
<feature type="binding site" evidence="12 16">
    <location>
        <position position="395"/>
    </location>
    <ligand>
        <name>substrate</name>
    </ligand>
</feature>
<dbReference type="EC" id="1.1.1.23" evidence="4 12"/>
<protein>
    <recommendedName>
        <fullName evidence="5 12">Histidinol dehydrogenase</fullName>
        <shortName evidence="12">HDH</shortName>
        <ecNumber evidence="4 12">1.1.1.23</ecNumber>
    </recommendedName>
</protein>
<evidence type="ECO:0000313" key="20">
    <source>
        <dbReference type="EMBL" id="SJN37131.1"/>
    </source>
</evidence>
<evidence type="ECO:0000256" key="15">
    <source>
        <dbReference type="PIRSR" id="PIRSR000099-2"/>
    </source>
</evidence>
<organism evidence="20 21">
    <name type="scientific">Micrococcus lylae</name>
    <dbReference type="NCBI Taxonomy" id="1273"/>
    <lineage>
        <taxon>Bacteria</taxon>
        <taxon>Bacillati</taxon>
        <taxon>Actinomycetota</taxon>
        <taxon>Actinomycetes</taxon>
        <taxon>Micrococcales</taxon>
        <taxon>Micrococcaceae</taxon>
        <taxon>Micrococcus</taxon>
    </lineage>
</organism>
<dbReference type="NCBIfam" id="TIGR00069">
    <property type="entry name" value="hisD"/>
    <property type="match status" value="1"/>
</dbReference>
<feature type="binding site" evidence="12 15">
    <location>
        <position position="154"/>
    </location>
    <ligand>
        <name>NAD(+)</name>
        <dbReference type="ChEBI" id="CHEBI:57540"/>
    </ligand>
</feature>
<feature type="binding site" evidence="12 16">
    <location>
        <position position="292"/>
    </location>
    <ligand>
        <name>substrate</name>
    </ligand>
</feature>
<evidence type="ECO:0000256" key="7">
    <source>
        <dbReference type="ARBA" id="ARBA00022833"/>
    </source>
</evidence>
<feature type="binding site" evidence="12 16">
    <location>
        <position position="295"/>
    </location>
    <ligand>
        <name>substrate</name>
    </ligand>
</feature>
<keyword evidence="10 12" id="KW-0368">Histidine biosynthesis</keyword>
<feature type="binding site" evidence="12 15">
    <location>
        <position position="247"/>
    </location>
    <ligand>
        <name>NAD(+)</name>
        <dbReference type="ChEBI" id="CHEBI:57540"/>
    </ligand>
</feature>
<feature type="binding site" evidence="12 16">
    <location>
        <position position="454"/>
    </location>
    <ligand>
        <name>substrate</name>
    </ligand>
</feature>
<dbReference type="HAMAP" id="MF_01024">
    <property type="entry name" value="HisD"/>
    <property type="match status" value="1"/>
</dbReference>
<dbReference type="SUPFAM" id="SSF53720">
    <property type="entry name" value="ALDH-like"/>
    <property type="match status" value="1"/>
</dbReference>
<evidence type="ECO:0000256" key="10">
    <source>
        <dbReference type="ARBA" id="ARBA00023102"/>
    </source>
</evidence>
<evidence type="ECO:0000256" key="4">
    <source>
        <dbReference type="ARBA" id="ARBA00012965"/>
    </source>
</evidence>
<evidence type="ECO:0000256" key="3">
    <source>
        <dbReference type="ARBA" id="ARBA00010178"/>
    </source>
</evidence>
<keyword evidence="9 12" id="KW-0520">NAD</keyword>
<feature type="binding site" evidence="12 15">
    <location>
        <position position="218"/>
    </location>
    <ligand>
        <name>NAD(+)</name>
        <dbReference type="ChEBI" id="CHEBI:57540"/>
    </ligand>
</feature>
<evidence type="ECO:0000313" key="21">
    <source>
        <dbReference type="Proteomes" id="UP000196230"/>
    </source>
</evidence>
<feature type="active site" description="Proton acceptor" evidence="12 14">
    <location>
        <position position="361"/>
    </location>
</feature>
<evidence type="ECO:0000256" key="2">
    <source>
        <dbReference type="ARBA" id="ARBA00004940"/>
    </source>
</evidence>
<reference evidence="20 21" key="1">
    <citation type="submission" date="2017-02" db="EMBL/GenBank/DDBJ databases">
        <authorList>
            <person name="Peterson S.W."/>
        </authorList>
    </citation>
    <scope>NUCLEOTIDE SEQUENCE [LARGE SCALE GENOMIC DNA]</scope>
    <source>
        <strain evidence="20 21">2B3F</strain>
    </source>
</reference>
<dbReference type="InterPro" id="IPR012131">
    <property type="entry name" value="Hstdl_DH"/>
</dbReference>
<evidence type="ECO:0000256" key="18">
    <source>
        <dbReference type="RuleBase" id="RU004175"/>
    </source>
</evidence>
<dbReference type="UniPathway" id="UPA00031">
    <property type="reaction ID" value="UER00014"/>
</dbReference>
<dbReference type="PRINTS" id="PR00083">
    <property type="entry name" value="HOLDHDRGNASE"/>
</dbReference>
<dbReference type="EMBL" id="FUKP01000073">
    <property type="protein sequence ID" value="SJN37131.1"/>
    <property type="molecule type" value="Genomic_DNA"/>
</dbReference>
<gene>
    <name evidence="12" type="primary">hisD</name>
    <name evidence="20" type="ORF">FM125_11400</name>
</gene>
<evidence type="ECO:0000256" key="16">
    <source>
        <dbReference type="PIRSR" id="PIRSR000099-3"/>
    </source>
</evidence>
<feature type="binding site" evidence="12 16">
    <location>
        <position position="270"/>
    </location>
    <ligand>
        <name>substrate</name>
    </ligand>
</feature>
<comment type="cofactor">
    <cofactor evidence="12 17">
        <name>Zn(2+)</name>
        <dbReference type="ChEBI" id="CHEBI:29105"/>
    </cofactor>
    <text evidence="12 17">Binds 1 zinc ion per subunit.</text>
</comment>
<dbReference type="InterPro" id="IPR016161">
    <property type="entry name" value="Ald_DH/histidinol_DH"/>
</dbReference>
<feature type="binding site" evidence="12 17">
    <location>
        <position position="292"/>
    </location>
    <ligand>
        <name>Zn(2+)</name>
        <dbReference type="ChEBI" id="CHEBI:29105"/>
    </ligand>
</feature>
<comment type="function">
    <text evidence="1 12">Catalyzes the sequential NAD-dependent oxidations of L-histidinol to L-histidinaldehyde and then to L-histidine.</text>
</comment>
<dbReference type="GO" id="GO:0051287">
    <property type="term" value="F:NAD binding"/>
    <property type="evidence" value="ECO:0007669"/>
    <property type="project" value="InterPro"/>
</dbReference>
<dbReference type="Gene3D" id="1.20.5.1300">
    <property type="match status" value="1"/>
</dbReference>
<comment type="similarity">
    <text evidence="3 12 13 18">Belongs to the histidinol dehydrogenase family.</text>
</comment>
<evidence type="ECO:0000256" key="5">
    <source>
        <dbReference type="ARBA" id="ARBA00016531"/>
    </source>
</evidence>
<dbReference type="FunFam" id="3.40.50.1980:FF:000001">
    <property type="entry name" value="Histidinol dehydrogenase"/>
    <property type="match status" value="1"/>
</dbReference>
<dbReference type="GO" id="GO:0000105">
    <property type="term" value="P:L-histidine biosynthetic process"/>
    <property type="evidence" value="ECO:0007669"/>
    <property type="project" value="UniProtKB-UniRule"/>
</dbReference>
<name>A0A1R4JY09_9MICC</name>
<comment type="pathway">
    <text evidence="2 12">Amino-acid biosynthesis; L-histidine biosynthesis; L-histidine from 5-phospho-alpha-D-ribose 1-diphosphate: step 9/9.</text>
</comment>
<evidence type="ECO:0000256" key="1">
    <source>
        <dbReference type="ARBA" id="ARBA00003850"/>
    </source>
</evidence>
<feature type="active site" description="Proton acceptor" evidence="12 14">
    <location>
        <position position="362"/>
    </location>
</feature>
<evidence type="ECO:0000256" key="19">
    <source>
        <dbReference type="SAM" id="MobiDB-lite"/>
    </source>
</evidence>
<feature type="binding site" evidence="12 17">
    <location>
        <position position="295"/>
    </location>
    <ligand>
        <name>Zn(2+)</name>
        <dbReference type="ChEBI" id="CHEBI:29105"/>
    </ligand>
</feature>
<dbReference type="GO" id="GO:0005829">
    <property type="term" value="C:cytosol"/>
    <property type="evidence" value="ECO:0007669"/>
    <property type="project" value="TreeGrafter"/>
</dbReference>
<dbReference type="PROSITE" id="PS00611">
    <property type="entry name" value="HISOL_DEHYDROGENASE"/>
    <property type="match status" value="1"/>
</dbReference>
<dbReference type="PIRSF" id="PIRSF000099">
    <property type="entry name" value="Histidinol_dh"/>
    <property type="match status" value="1"/>
</dbReference>
<keyword evidence="7 12" id="KW-0862">Zinc</keyword>
<dbReference type="CDD" id="cd06572">
    <property type="entry name" value="Histidinol_dh"/>
    <property type="match status" value="1"/>
</dbReference>
<feature type="binding site" evidence="12 16">
    <location>
        <position position="449"/>
    </location>
    <ligand>
        <name>substrate</name>
    </ligand>
</feature>
<feature type="binding site" evidence="12 17">
    <location>
        <position position="395"/>
    </location>
    <ligand>
        <name>Zn(2+)</name>
        <dbReference type="ChEBI" id="CHEBI:29105"/>
    </ligand>
</feature>
<dbReference type="Pfam" id="PF00815">
    <property type="entry name" value="Histidinol_dh"/>
    <property type="match status" value="1"/>
</dbReference>
<feature type="binding site" evidence="12 16">
    <location>
        <position position="362"/>
    </location>
    <ligand>
        <name>substrate</name>
    </ligand>
</feature>
<comment type="catalytic activity">
    <reaction evidence="11 12">
        <text>L-histidinol + 2 NAD(+) + H2O = L-histidine + 2 NADH + 3 H(+)</text>
        <dbReference type="Rhea" id="RHEA:20641"/>
        <dbReference type="ChEBI" id="CHEBI:15377"/>
        <dbReference type="ChEBI" id="CHEBI:15378"/>
        <dbReference type="ChEBI" id="CHEBI:57540"/>
        <dbReference type="ChEBI" id="CHEBI:57595"/>
        <dbReference type="ChEBI" id="CHEBI:57699"/>
        <dbReference type="ChEBI" id="CHEBI:57945"/>
        <dbReference type="EC" id="1.1.1.23"/>
    </reaction>
</comment>
<evidence type="ECO:0000256" key="8">
    <source>
        <dbReference type="ARBA" id="ARBA00023002"/>
    </source>
</evidence>
<feature type="binding site" evidence="12 17">
    <location>
        <position position="454"/>
    </location>
    <ligand>
        <name>Zn(2+)</name>
        <dbReference type="ChEBI" id="CHEBI:29105"/>
    </ligand>
</feature>
<keyword evidence="8 12" id="KW-0560">Oxidoreductase</keyword>
<evidence type="ECO:0000256" key="17">
    <source>
        <dbReference type="PIRSR" id="PIRSR000099-4"/>
    </source>
</evidence>
<dbReference type="Gene3D" id="3.40.50.1980">
    <property type="entry name" value="Nitrogenase molybdenum iron protein domain"/>
    <property type="match status" value="2"/>
</dbReference>
<accession>A0A1R4JY09</accession>
<feature type="region of interest" description="Disordered" evidence="19">
    <location>
        <begin position="1"/>
        <end position="29"/>
    </location>
</feature>
<dbReference type="Proteomes" id="UP000196230">
    <property type="component" value="Unassembled WGS sequence"/>
</dbReference>
<evidence type="ECO:0000256" key="11">
    <source>
        <dbReference type="ARBA" id="ARBA00049489"/>
    </source>
</evidence>
<dbReference type="PANTHER" id="PTHR21256:SF2">
    <property type="entry name" value="HISTIDINE BIOSYNTHESIS TRIFUNCTIONAL PROTEIN"/>
    <property type="match status" value="1"/>
</dbReference>
<keyword evidence="6 12" id="KW-0479">Metal-binding</keyword>
<dbReference type="InterPro" id="IPR022695">
    <property type="entry name" value="Histidinol_DH_monofunct"/>
</dbReference>
<keyword evidence="12" id="KW-0028">Amino-acid biosynthesis</keyword>